<keyword evidence="1" id="KW-0732">Signal</keyword>
<sequence>MSKKSLCWVLLTVPLLVFAPNTTEAVEYGELVQKDGQWAFKNTEDPVFKLMRDTGWITNERYFEVSGRTGKNWIEPADAVLIRRQSVDWGRYLHTAAHLPDWIDLGFEQRTRFESYDQPWRSNQVAGNGGTDFQVPLRSIVRFGLGGDGPFRFLFEGIDSRSFSDGARADFQNNTSVNEFDVLQLFGSLTLKNVLGTGLRTDFHFGRFTMDLGKRRLVARNEFRNTIQAFDGFHWQIGEDKLWRIRAFVVEPVVIQPVRLDEMNSKFFFWGTYLESRHFTWFQFDAYYLGLNDKRGAVANRRNISTYGVRLFKEPVVGEMDYEIESGYQTGNTGGRDHVAHFQNAEVGYTFNAPWTPRLLAQYTYASGDDDPTDDENGSFDRLFGARRFDFNPTGIFGPFFRSNINTPGWRLILQPGKSVTLQVKHRFWYLAQAEDQFAGNGLRDVTGQSGSYLGHDVELRAQWAINRNLGFDVGYMHWFKGSYFDSPAILVQMPQGGNKDTDYFYAQATVRM</sequence>
<dbReference type="Gene3D" id="2.40.160.100">
    <property type="match status" value="1"/>
</dbReference>
<dbReference type="OrthoDB" id="9789168at2"/>
<feature type="signal peptide" evidence="1">
    <location>
        <begin position="1"/>
        <end position="19"/>
    </location>
</feature>
<dbReference type="Proteomes" id="UP000198736">
    <property type="component" value="Unassembled WGS sequence"/>
</dbReference>
<reference evidence="4" key="1">
    <citation type="submission" date="2015-10" db="EMBL/GenBank/DDBJ databases">
        <authorList>
            <person name="Luecker S."/>
            <person name="Luecker S."/>
        </authorList>
    </citation>
    <scope>NUCLEOTIDE SEQUENCE [LARGE SCALE GENOMIC DNA]</scope>
</reference>
<evidence type="ECO:0000259" key="2">
    <source>
        <dbReference type="Pfam" id="PF13372"/>
    </source>
</evidence>
<feature type="chain" id="PRO_5006623756" description="Alginate export domain-containing protein" evidence="1">
    <location>
        <begin position="20"/>
        <end position="513"/>
    </location>
</feature>
<dbReference type="STRING" id="1742973.COMA2_130136"/>
<gene>
    <name evidence="3" type="ORF">COMA2_130136</name>
</gene>
<evidence type="ECO:0000256" key="1">
    <source>
        <dbReference type="SAM" id="SignalP"/>
    </source>
</evidence>
<name>A0A0S4L7S7_9BACT</name>
<dbReference type="AlphaFoldDB" id="A0A0S4L7S7"/>
<dbReference type="InterPro" id="IPR025388">
    <property type="entry name" value="Alginate_export_dom"/>
</dbReference>
<organism evidence="3 4">
    <name type="scientific">Candidatus Nitrospira nitrificans</name>
    <dbReference type="NCBI Taxonomy" id="1742973"/>
    <lineage>
        <taxon>Bacteria</taxon>
        <taxon>Pseudomonadati</taxon>
        <taxon>Nitrospirota</taxon>
        <taxon>Nitrospiria</taxon>
        <taxon>Nitrospirales</taxon>
        <taxon>Nitrospiraceae</taxon>
        <taxon>Nitrospira</taxon>
    </lineage>
</organism>
<dbReference type="InterPro" id="IPR053728">
    <property type="entry name" value="Alginate_Permeability_Chnl"/>
</dbReference>
<evidence type="ECO:0000313" key="4">
    <source>
        <dbReference type="Proteomes" id="UP000198736"/>
    </source>
</evidence>
<dbReference type="Pfam" id="PF13372">
    <property type="entry name" value="Alginate_exp"/>
    <property type="match status" value="1"/>
</dbReference>
<dbReference type="RefSeq" id="WP_090895192.1">
    <property type="nucleotide sequence ID" value="NZ_CZPZ01000005.1"/>
</dbReference>
<dbReference type="EMBL" id="CZPZ01000005">
    <property type="protein sequence ID" value="CUS33589.1"/>
    <property type="molecule type" value="Genomic_DNA"/>
</dbReference>
<feature type="domain" description="Alginate export" evidence="2">
    <location>
        <begin position="102"/>
        <end position="484"/>
    </location>
</feature>
<accession>A0A0S4L7S7</accession>
<keyword evidence="4" id="KW-1185">Reference proteome</keyword>
<evidence type="ECO:0000313" key="3">
    <source>
        <dbReference type="EMBL" id="CUS33589.1"/>
    </source>
</evidence>
<protein>
    <recommendedName>
        <fullName evidence="2">Alginate export domain-containing protein</fullName>
    </recommendedName>
</protein>
<proteinExistence type="predicted"/>